<proteinExistence type="predicted"/>
<sequence length="136" mass="15064">MNRTFHHNVSLQGIATIVLLAVVALWCFLVRSGVTPALGFVCLLLGAAGVDRLVNTTYTFTADGDLVIARGRLGKSITIAVNEIIVARAVRGTLFTARHIVIEYGCGKITYAQPQQTSEFIEEIRRRQRQYEDKDN</sequence>
<name>A0A3R6IRH0_9BACT</name>
<dbReference type="EMBL" id="QRNO01000058">
    <property type="protein sequence ID" value="RHK48640.1"/>
    <property type="molecule type" value="Genomic_DNA"/>
</dbReference>
<keyword evidence="1" id="KW-1133">Transmembrane helix</keyword>
<protein>
    <recommendedName>
        <fullName evidence="2">Uncharacterized protein YyaB-like PH domain-containing protein</fullName>
    </recommendedName>
</protein>
<feature type="transmembrane region" description="Helical" evidence="1">
    <location>
        <begin position="12"/>
        <end position="31"/>
    </location>
</feature>
<dbReference type="OrthoDB" id="1081386at2"/>
<reference evidence="3 4" key="1">
    <citation type="submission" date="2018-08" db="EMBL/GenBank/DDBJ databases">
        <title>A genome reference for cultivated species of the human gut microbiota.</title>
        <authorList>
            <person name="Zou Y."/>
            <person name="Xue W."/>
            <person name="Luo G."/>
        </authorList>
    </citation>
    <scope>NUCLEOTIDE SEQUENCE [LARGE SCALE GENOMIC DNA]</scope>
    <source>
        <strain evidence="3 4">AF42-9</strain>
    </source>
</reference>
<gene>
    <name evidence="3" type="ORF">DW060_10245</name>
</gene>
<dbReference type="Proteomes" id="UP000286598">
    <property type="component" value="Unassembled WGS sequence"/>
</dbReference>
<keyword evidence="4" id="KW-1185">Reference proteome</keyword>
<dbReference type="AlphaFoldDB" id="A0A3R6IRH0"/>
<organism evidence="3 4">
    <name type="scientific">Leyella stercorea</name>
    <dbReference type="NCBI Taxonomy" id="363265"/>
    <lineage>
        <taxon>Bacteria</taxon>
        <taxon>Pseudomonadati</taxon>
        <taxon>Bacteroidota</taxon>
        <taxon>Bacteroidia</taxon>
        <taxon>Bacteroidales</taxon>
        <taxon>Prevotellaceae</taxon>
        <taxon>Leyella</taxon>
    </lineage>
</organism>
<accession>A0A3R6IRH0</accession>
<keyword evidence="1" id="KW-0472">Membrane</keyword>
<dbReference type="GO" id="GO:0030153">
    <property type="term" value="P:bacteriocin immunity"/>
    <property type="evidence" value="ECO:0007669"/>
    <property type="project" value="InterPro"/>
</dbReference>
<dbReference type="InterPro" id="IPR009589">
    <property type="entry name" value="PH_YyaB-like"/>
</dbReference>
<feature type="domain" description="Uncharacterized protein YyaB-like PH" evidence="2">
    <location>
        <begin position="56"/>
        <end position="127"/>
    </location>
</feature>
<evidence type="ECO:0000313" key="4">
    <source>
        <dbReference type="Proteomes" id="UP000286598"/>
    </source>
</evidence>
<evidence type="ECO:0000256" key="1">
    <source>
        <dbReference type="SAM" id="Phobius"/>
    </source>
</evidence>
<evidence type="ECO:0000313" key="3">
    <source>
        <dbReference type="EMBL" id="RHK48640.1"/>
    </source>
</evidence>
<feature type="transmembrane region" description="Helical" evidence="1">
    <location>
        <begin position="37"/>
        <end position="54"/>
    </location>
</feature>
<evidence type="ECO:0000259" key="2">
    <source>
        <dbReference type="Pfam" id="PF06713"/>
    </source>
</evidence>
<comment type="caution">
    <text evidence="3">The sequence shown here is derived from an EMBL/GenBank/DDBJ whole genome shotgun (WGS) entry which is preliminary data.</text>
</comment>
<dbReference type="Pfam" id="PF06713">
    <property type="entry name" value="bPH_4"/>
    <property type="match status" value="1"/>
</dbReference>
<keyword evidence="1" id="KW-0812">Transmembrane</keyword>